<keyword evidence="12 20" id="KW-0239">DNA-directed DNA polymerase</keyword>
<keyword evidence="7 20" id="KW-0540">Nuclease</keyword>
<evidence type="ECO:0000256" key="19">
    <source>
        <dbReference type="PIRSR" id="PIRSR606309-3"/>
    </source>
</evidence>
<accession>A0A0F5Q2K7</accession>
<dbReference type="Proteomes" id="UP000033411">
    <property type="component" value="Unassembled WGS sequence"/>
</dbReference>
<comment type="subunit">
    <text evidence="15 20">DNA polymerase III contains a core (composed of alpha, epsilon and theta chains) that associates with a tau subunit. This core dimerizes to form the POLIII' complex. PolIII' associates with the gamma complex (composed of gamma, delta, delta', psi and chi chains) and with the beta chain to form the complete DNA polymerase III complex.</text>
</comment>
<feature type="binding site" evidence="18">
    <location>
        <position position="8"/>
    </location>
    <ligand>
        <name>substrate</name>
    </ligand>
</feature>
<dbReference type="CDD" id="cd06131">
    <property type="entry name" value="DNA_pol_III_epsilon_Ecoli_like"/>
    <property type="match status" value="1"/>
</dbReference>
<gene>
    <name evidence="20" type="primary">dnaQ</name>
    <name evidence="22" type="ORF">WH87_18570</name>
</gene>
<dbReference type="GO" id="GO:0008408">
    <property type="term" value="F:3'-5' exonuclease activity"/>
    <property type="evidence" value="ECO:0007669"/>
    <property type="project" value="TreeGrafter"/>
</dbReference>
<keyword evidence="10 20" id="KW-0269">Exonuclease</keyword>
<protein>
    <recommendedName>
        <fullName evidence="3 20">DNA polymerase III subunit epsilon</fullName>
        <ecNumber evidence="2 20">2.7.7.7</ecNumber>
    </recommendedName>
</protein>
<reference evidence="22 23" key="1">
    <citation type="submission" date="2015-03" db="EMBL/GenBank/DDBJ databases">
        <authorList>
            <person name="Lepp D."/>
            <person name="Hassan Y.I."/>
            <person name="Li X.-Z."/>
            <person name="Zhou T."/>
        </authorList>
    </citation>
    <scope>NUCLEOTIDE SEQUENCE [LARGE SCALE GENOMIC DNA]</scope>
    <source>
        <strain evidence="22 23">E84</strain>
    </source>
</reference>
<evidence type="ECO:0000256" key="12">
    <source>
        <dbReference type="ARBA" id="ARBA00022932"/>
    </source>
</evidence>
<evidence type="ECO:0000256" key="1">
    <source>
        <dbReference type="ARBA" id="ARBA00001936"/>
    </source>
</evidence>
<organism evidence="22 23">
    <name type="scientific">Devosia epidermidihirudinis</name>
    <dbReference type="NCBI Taxonomy" id="1293439"/>
    <lineage>
        <taxon>Bacteria</taxon>
        <taxon>Pseudomonadati</taxon>
        <taxon>Pseudomonadota</taxon>
        <taxon>Alphaproteobacteria</taxon>
        <taxon>Hyphomicrobiales</taxon>
        <taxon>Devosiaceae</taxon>
        <taxon>Devosia</taxon>
    </lineage>
</organism>
<dbReference type="InterPro" id="IPR012337">
    <property type="entry name" value="RNaseH-like_sf"/>
</dbReference>
<feature type="domain" description="Exonuclease" evidence="21">
    <location>
        <begin position="3"/>
        <end position="172"/>
    </location>
</feature>
<feature type="active site" description="Proton acceptor" evidence="17">
    <location>
        <position position="150"/>
    </location>
</feature>
<dbReference type="GO" id="GO:0003887">
    <property type="term" value="F:DNA-directed DNA polymerase activity"/>
    <property type="evidence" value="ECO:0007669"/>
    <property type="project" value="UniProtKB-KW"/>
</dbReference>
<dbReference type="FunFam" id="3.30.420.10:FF:000012">
    <property type="entry name" value="DNA polymerase III subunit epsilon"/>
    <property type="match status" value="1"/>
</dbReference>
<feature type="binding site" evidence="19">
    <location>
        <position position="10"/>
    </location>
    <ligand>
        <name>a divalent metal cation</name>
        <dbReference type="ChEBI" id="CHEBI:60240"/>
        <label>1</label>
        <note>catalytic</note>
    </ligand>
</feature>
<comment type="catalytic activity">
    <reaction evidence="16 20">
        <text>DNA(n) + a 2'-deoxyribonucleoside 5'-triphosphate = DNA(n+1) + diphosphate</text>
        <dbReference type="Rhea" id="RHEA:22508"/>
        <dbReference type="Rhea" id="RHEA-COMP:17339"/>
        <dbReference type="Rhea" id="RHEA-COMP:17340"/>
        <dbReference type="ChEBI" id="CHEBI:33019"/>
        <dbReference type="ChEBI" id="CHEBI:61560"/>
        <dbReference type="ChEBI" id="CHEBI:173112"/>
        <dbReference type="EC" id="2.7.7.7"/>
    </reaction>
</comment>
<feature type="binding site" evidence="18">
    <location>
        <position position="155"/>
    </location>
    <ligand>
        <name>substrate</name>
    </ligand>
</feature>
<feature type="binding site" evidence="19">
    <location>
        <position position="8"/>
    </location>
    <ligand>
        <name>a divalent metal cation</name>
        <dbReference type="ChEBI" id="CHEBI:60240"/>
        <label>1</label>
        <note>catalytic</note>
    </ligand>
</feature>
<evidence type="ECO:0000256" key="17">
    <source>
        <dbReference type="PIRSR" id="PIRSR606309-1"/>
    </source>
</evidence>
<dbReference type="RefSeq" id="WP_046139550.1">
    <property type="nucleotide sequence ID" value="NZ_LANJ01000047.1"/>
</dbReference>
<evidence type="ECO:0000256" key="15">
    <source>
        <dbReference type="ARBA" id="ARBA00026073"/>
    </source>
</evidence>
<keyword evidence="23" id="KW-1185">Reference proteome</keyword>
<evidence type="ECO:0000313" key="23">
    <source>
        <dbReference type="Proteomes" id="UP000033411"/>
    </source>
</evidence>
<dbReference type="NCBIfam" id="NF004316">
    <property type="entry name" value="PRK05711.1"/>
    <property type="match status" value="1"/>
</dbReference>
<proteinExistence type="predicted"/>
<dbReference type="GO" id="GO:0045004">
    <property type="term" value="P:DNA replication proofreading"/>
    <property type="evidence" value="ECO:0007669"/>
    <property type="project" value="TreeGrafter"/>
</dbReference>
<dbReference type="PANTHER" id="PTHR30231">
    <property type="entry name" value="DNA POLYMERASE III SUBUNIT EPSILON"/>
    <property type="match status" value="1"/>
</dbReference>
<comment type="function">
    <text evidence="14 20">DNA polymerase III is a complex, multichain enzyme responsible for most of the replicative synthesis in bacteria. The epsilon subunit contain the editing function and is a proofreading 3'-5' exonuclease.</text>
</comment>
<dbReference type="NCBIfam" id="TIGR01406">
    <property type="entry name" value="dnaQ_proteo"/>
    <property type="match status" value="1"/>
</dbReference>
<dbReference type="GO" id="GO:0003677">
    <property type="term" value="F:DNA binding"/>
    <property type="evidence" value="ECO:0007669"/>
    <property type="project" value="InterPro"/>
</dbReference>
<feature type="binding site" evidence="18">
    <location>
        <position position="53"/>
    </location>
    <ligand>
        <name>substrate</name>
    </ligand>
</feature>
<dbReference type="SUPFAM" id="SSF53098">
    <property type="entry name" value="Ribonuclease H-like"/>
    <property type="match status" value="1"/>
</dbReference>
<keyword evidence="6 20" id="KW-0235">DNA replication</keyword>
<evidence type="ECO:0000256" key="5">
    <source>
        <dbReference type="ARBA" id="ARBA00022695"/>
    </source>
</evidence>
<dbReference type="GO" id="GO:0046872">
    <property type="term" value="F:metal ion binding"/>
    <property type="evidence" value="ECO:0007669"/>
    <property type="project" value="UniProtKB-KW"/>
</dbReference>
<evidence type="ECO:0000256" key="6">
    <source>
        <dbReference type="ARBA" id="ARBA00022705"/>
    </source>
</evidence>
<keyword evidence="13 19" id="KW-0464">Manganese</keyword>
<dbReference type="InterPro" id="IPR006309">
    <property type="entry name" value="DnaQ_proteo"/>
</dbReference>
<comment type="caution">
    <text evidence="22">The sequence shown here is derived from an EMBL/GenBank/DDBJ whole genome shotgun (WGS) entry which is preliminary data.</text>
</comment>
<feature type="binding site" evidence="18">
    <location>
        <position position="10"/>
    </location>
    <ligand>
        <name>substrate</name>
    </ligand>
</feature>
<comment type="cofactor">
    <cofactor evidence="19">
        <name>Mg(2+)</name>
        <dbReference type="ChEBI" id="CHEBI:18420"/>
    </cofactor>
    <cofactor evidence="19">
        <name>Mn(2+)</name>
        <dbReference type="ChEBI" id="CHEBI:29035"/>
    </cofactor>
    <text evidence="19">Binds 2 divalent metal cations. Magnesium or manganese.</text>
</comment>
<dbReference type="SMART" id="SM00479">
    <property type="entry name" value="EXOIII"/>
    <property type="match status" value="1"/>
</dbReference>
<evidence type="ECO:0000256" key="3">
    <source>
        <dbReference type="ARBA" id="ARBA00020352"/>
    </source>
</evidence>
<evidence type="ECO:0000256" key="10">
    <source>
        <dbReference type="ARBA" id="ARBA00022839"/>
    </source>
</evidence>
<evidence type="ECO:0000256" key="14">
    <source>
        <dbReference type="ARBA" id="ARBA00025483"/>
    </source>
</evidence>
<evidence type="ECO:0000256" key="20">
    <source>
        <dbReference type="RuleBase" id="RU364087"/>
    </source>
</evidence>
<dbReference type="InterPro" id="IPR006054">
    <property type="entry name" value="DnaQ"/>
</dbReference>
<feature type="binding site" evidence="19">
    <location>
        <position position="155"/>
    </location>
    <ligand>
        <name>a divalent metal cation</name>
        <dbReference type="ChEBI" id="CHEBI:60240"/>
        <label>1</label>
        <note>catalytic</note>
    </ligand>
</feature>
<dbReference type="AlphaFoldDB" id="A0A0F5Q2K7"/>
<dbReference type="Pfam" id="PF00929">
    <property type="entry name" value="RNase_T"/>
    <property type="match status" value="1"/>
</dbReference>
<dbReference type="PATRIC" id="fig|1293439.3.peg.3789"/>
<evidence type="ECO:0000259" key="21">
    <source>
        <dbReference type="SMART" id="SM00479"/>
    </source>
</evidence>
<dbReference type="Gene3D" id="3.30.420.10">
    <property type="entry name" value="Ribonuclease H-like superfamily/Ribonuclease H"/>
    <property type="match status" value="1"/>
</dbReference>
<name>A0A0F5Q2K7_9HYPH</name>
<comment type="cofactor">
    <cofactor evidence="1 20">
        <name>Mn(2+)</name>
        <dbReference type="ChEBI" id="CHEBI:29035"/>
    </cofactor>
</comment>
<dbReference type="NCBIfam" id="TIGR00573">
    <property type="entry name" value="dnaq"/>
    <property type="match status" value="1"/>
</dbReference>
<dbReference type="EMBL" id="LANJ01000047">
    <property type="protein sequence ID" value="KKC35143.1"/>
    <property type="molecule type" value="Genomic_DNA"/>
</dbReference>
<dbReference type="GO" id="GO:0005829">
    <property type="term" value="C:cytosol"/>
    <property type="evidence" value="ECO:0007669"/>
    <property type="project" value="TreeGrafter"/>
</dbReference>
<evidence type="ECO:0000256" key="9">
    <source>
        <dbReference type="ARBA" id="ARBA00022801"/>
    </source>
</evidence>
<keyword evidence="4 20" id="KW-0808">Transferase</keyword>
<evidence type="ECO:0000256" key="16">
    <source>
        <dbReference type="ARBA" id="ARBA00049244"/>
    </source>
</evidence>
<sequence length="243" mass="26335">MNREIVLDTETTGLSPQQGDRLVEIGCVELINHIPSGKNYHIYINPQRSMPEEAFRVHGLSEEFLSDKPLFAAIAGEFRDFIGDATLVIHNAPFDMGFLNAELEKAGQGRLTNTVIDTVMLARQKHPGARVSLDALCKHYGIDNSRRTLHGALLDSEILAEVYLELLGGKQVSLALIAESTVSGADGIAAQAIAARRPIALPSRISAAEREAHAALVAAMGADAIWAQYETELTTVQQKNPGR</sequence>
<keyword evidence="11 19" id="KW-0460">Magnesium</keyword>
<evidence type="ECO:0000256" key="11">
    <source>
        <dbReference type="ARBA" id="ARBA00022842"/>
    </source>
</evidence>
<evidence type="ECO:0000313" key="22">
    <source>
        <dbReference type="EMBL" id="KKC35143.1"/>
    </source>
</evidence>
<keyword evidence="5 20" id="KW-0548">Nucleotidyltransferase</keyword>
<dbReference type="InterPro" id="IPR013520">
    <property type="entry name" value="Ribonucl_H"/>
</dbReference>
<evidence type="ECO:0000256" key="18">
    <source>
        <dbReference type="PIRSR" id="PIRSR606309-2"/>
    </source>
</evidence>
<evidence type="ECO:0000256" key="13">
    <source>
        <dbReference type="ARBA" id="ARBA00023211"/>
    </source>
</evidence>
<keyword evidence="9 20" id="KW-0378">Hydrolase</keyword>
<dbReference type="InterPro" id="IPR036397">
    <property type="entry name" value="RNaseH_sf"/>
</dbReference>
<keyword evidence="8 19" id="KW-0479">Metal-binding</keyword>
<evidence type="ECO:0000256" key="7">
    <source>
        <dbReference type="ARBA" id="ARBA00022722"/>
    </source>
</evidence>
<dbReference type="EC" id="2.7.7.7" evidence="2 20"/>
<evidence type="ECO:0000256" key="8">
    <source>
        <dbReference type="ARBA" id="ARBA00022723"/>
    </source>
</evidence>
<dbReference type="OrthoDB" id="9804290at2"/>
<dbReference type="PANTHER" id="PTHR30231:SF41">
    <property type="entry name" value="DNA POLYMERASE III SUBUNIT EPSILON"/>
    <property type="match status" value="1"/>
</dbReference>
<evidence type="ECO:0000256" key="2">
    <source>
        <dbReference type="ARBA" id="ARBA00012417"/>
    </source>
</evidence>
<evidence type="ECO:0000256" key="4">
    <source>
        <dbReference type="ARBA" id="ARBA00022679"/>
    </source>
</evidence>
<dbReference type="STRING" id="1293439.WH87_18570"/>
<feature type="binding site" evidence="18">
    <location>
        <position position="58"/>
    </location>
    <ligand>
        <name>substrate</name>
    </ligand>
</feature>